<dbReference type="Gene3D" id="3.40.50.2000">
    <property type="entry name" value="Glycogen Phosphorylase B"/>
    <property type="match status" value="2"/>
</dbReference>
<proteinExistence type="predicted"/>
<dbReference type="SUPFAM" id="SSF53756">
    <property type="entry name" value="UDP-Glycosyltransferase/glycogen phosphorylase"/>
    <property type="match status" value="1"/>
</dbReference>
<organism evidence="4 5">
    <name type="scientific">Limosilactobacillus pontis DSM 8475</name>
    <dbReference type="NCBI Taxonomy" id="1423794"/>
    <lineage>
        <taxon>Bacteria</taxon>
        <taxon>Bacillati</taxon>
        <taxon>Bacillota</taxon>
        <taxon>Bacilli</taxon>
        <taxon>Lactobacillales</taxon>
        <taxon>Lactobacillaceae</taxon>
        <taxon>Limosilactobacillus</taxon>
    </lineage>
</organism>
<protein>
    <recommendedName>
        <fullName evidence="6">Beta-1,6-galactofuranosyltransferase</fullName>
    </recommendedName>
</protein>
<dbReference type="Pfam" id="PF26334">
    <property type="entry name" value="Gtf3_N"/>
    <property type="match status" value="1"/>
</dbReference>
<dbReference type="Proteomes" id="UP000051085">
    <property type="component" value="Unassembled WGS sequence"/>
</dbReference>
<keyword evidence="1" id="KW-0808">Transferase</keyword>
<accession>A0A922THM3</accession>
<feature type="domain" description="Glucosyltransferase 3-like C-terminal" evidence="3">
    <location>
        <begin position="174"/>
        <end position="333"/>
    </location>
</feature>
<name>A0A922THM3_9LACO</name>
<sequence length="343" mass="39066">MKKVILTVKETTTGNNAGPKAKLDIEKFLVKDGFIKWNFEIDQHSLLQKAKTAYLNVPFFLKKHPDVDEIFLQYPTYSRIVTRQLVKRISQMDTKLFLIIHDVESLRLHLNKKDYIKEELNTFNKADGLIVHNDQMKKWLINNGISVPIITLGIFDYASDVKLSDRNSSRYPSVCFAGNLNKAKFLGNLSFKKVQLDVFGPNPLDEYGTNVSYKGQYSPDELPKYLDENFGLVWDGSTPHTCDGLFGNYMRFNDPHKASLYLSSGIPVIIWKEAALAAFIEKNNIGLSVSDLNDMDEVLSELSPEKYQQMVMNAQLIAKKSRNGFYIHQAVQKLEAKVANEGK</sequence>
<evidence type="ECO:0000259" key="3">
    <source>
        <dbReference type="Pfam" id="PF26337"/>
    </source>
</evidence>
<evidence type="ECO:0008006" key="6">
    <source>
        <dbReference type="Google" id="ProtNLM"/>
    </source>
</evidence>
<dbReference type="Pfam" id="PF26337">
    <property type="entry name" value="Gtf3_C"/>
    <property type="match status" value="1"/>
</dbReference>
<evidence type="ECO:0000256" key="1">
    <source>
        <dbReference type="ARBA" id="ARBA00022679"/>
    </source>
</evidence>
<evidence type="ECO:0000313" key="5">
    <source>
        <dbReference type="Proteomes" id="UP000051085"/>
    </source>
</evidence>
<dbReference type="AlphaFoldDB" id="A0A922THM3"/>
<dbReference type="PIRSF" id="PIRSF007023">
    <property type="entry name" value="UDP-Galf_transf"/>
    <property type="match status" value="1"/>
</dbReference>
<dbReference type="RefSeq" id="WP_057807930.1">
    <property type="nucleotide sequence ID" value="NZ_AZGO01000062.1"/>
</dbReference>
<evidence type="ECO:0000313" key="4">
    <source>
        <dbReference type="EMBL" id="KRM35577.1"/>
    </source>
</evidence>
<evidence type="ECO:0000259" key="2">
    <source>
        <dbReference type="Pfam" id="PF26334"/>
    </source>
</evidence>
<dbReference type="InterPro" id="IPR058591">
    <property type="entry name" value="Gtf3_N"/>
</dbReference>
<feature type="domain" description="Glucosyltransferase 3-like N-terminal" evidence="2">
    <location>
        <begin position="11"/>
        <end position="154"/>
    </location>
</feature>
<comment type="caution">
    <text evidence="4">The sequence shown here is derived from an EMBL/GenBank/DDBJ whole genome shotgun (WGS) entry which is preliminary data.</text>
</comment>
<dbReference type="EMBL" id="AZGO01000062">
    <property type="protein sequence ID" value="KRM35577.1"/>
    <property type="molecule type" value="Genomic_DNA"/>
</dbReference>
<dbReference type="GeneID" id="87979208"/>
<dbReference type="InterPro" id="IPR058592">
    <property type="entry name" value="Gtf3_C"/>
</dbReference>
<gene>
    <name evidence="4" type="ORF">FD34_GL000636</name>
</gene>
<reference evidence="4 5" key="1">
    <citation type="journal article" date="2015" name="Genome Announc.">
        <title>Expanding the biotechnology potential of lactobacilli through comparative genomics of 213 strains and associated genera.</title>
        <authorList>
            <person name="Sun Z."/>
            <person name="Harris H.M."/>
            <person name="McCann A."/>
            <person name="Guo C."/>
            <person name="Argimon S."/>
            <person name="Zhang W."/>
            <person name="Yang X."/>
            <person name="Jeffery I.B."/>
            <person name="Cooney J.C."/>
            <person name="Kagawa T.F."/>
            <person name="Liu W."/>
            <person name="Song Y."/>
            <person name="Salvetti E."/>
            <person name="Wrobel A."/>
            <person name="Rasinkangas P."/>
            <person name="Parkhill J."/>
            <person name="Rea M.C."/>
            <person name="O'Sullivan O."/>
            <person name="Ritari J."/>
            <person name="Douillard F.P."/>
            <person name="Paul Ross R."/>
            <person name="Yang R."/>
            <person name="Briner A.E."/>
            <person name="Felis G.E."/>
            <person name="de Vos W.M."/>
            <person name="Barrangou R."/>
            <person name="Klaenhammer T.R."/>
            <person name="Caufield P.W."/>
            <person name="Cui Y."/>
            <person name="Zhang H."/>
            <person name="O'Toole P.W."/>
        </authorList>
    </citation>
    <scope>NUCLEOTIDE SEQUENCE [LARGE SCALE GENOMIC DNA]</scope>
    <source>
        <strain evidence="4 5">DSM 8475</strain>
    </source>
</reference>